<keyword evidence="5" id="KW-0663">Pyridoxal phosphate</keyword>
<dbReference type="Pfam" id="PF00266">
    <property type="entry name" value="Aminotran_5"/>
    <property type="match status" value="1"/>
</dbReference>
<dbReference type="PANTHER" id="PTHR43586">
    <property type="entry name" value="CYSTEINE DESULFURASE"/>
    <property type="match status" value="1"/>
</dbReference>
<dbReference type="Gene3D" id="3.40.640.10">
    <property type="entry name" value="Type I PLP-dependent aspartate aminotransferase-like (Major domain)"/>
    <property type="match status" value="1"/>
</dbReference>
<evidence type="ECO:0000313" key="8">
    <source>
        <dbReference type="EMBL" id="VAX37526.1"/>
    </source>
</evidence>
<evidence type="ECO:0000256" key="5">
    <source>
        <dbReference type="ARBA" id="ARBA00022898"/>
    </source>
</evidence>
<dbReference type="SUPFAM" id="SSF53383">
    <property type="entry name" value="PLP-dependent transferases"/>
    <property type="match status" value="1"/>
</dbReference>
<dbReference type="InterPro" id="IPR020578">
    <property type="entry name" value="Aminotrans_V_PyrdxlP_BS"/>
</dbReference>
<dbReference type="GO" id="GO:0030170">
    <property type="term" value="F:pyridoxal phosphate binding"/>
    <property type="evidence" value="ECO:0007669"/>
    <property type="project" value="InterPro"/>
</dbReference>
<protein>
    <recommendedName>
        <fullName evidence="3">cysteine desulfurase</fullName>
        <ecNumber evidence="3">2.8.1.7</ecNumber>
    </recommendedName>
</protein>
<dbReference type="PIRSF" id="PIRSF005572">
    <property type="entry name" value="NifS"/>
    <property type="match status" value="1"/>
</dbReference>
<dbReference type="EC" id="2.8.1.7" evidence="3"/>
<dbReference type="PROSITE" id="PS00595">
    <property type="entry name" value="AA_TRANSFER_CLASS_5"/>
    <property type="match status" value="1"/>
</dbReference>
<gene>
    <name evidence="8" type="ORF">MNBD_UNCLBAC01-438</name>
</gene>
<dbReference type="AlphaFoldDB" id="A0A3B1D3T7"/>
<reference evidence="8" key="1">
    <citation type="submission" date="2018-06" db="EMBL/GenBank/DDBJ databases">
        <authorList>
            <person name="Zhirakovskaya E."/>
        </authorList>
    </citation>
    <scope>NUCLEOTIDE SEQUENCE</scope>
</reference>
<accession>A0A3B1D3T7</accession>
<name>A0A3B1D3T7_9ZZZZ</name>
<dbReference type="InterPro" id="IPR010970">
    <property type="entry name" value="Cys_dSase_SufS"/>
</dbReference>
<evidence type="ECO:0000256" key="3">
    <source>
        <dbReference type="ARBA" id="ARBA00012239"/>
    </source>
</evidence>
<comment type="cofactor">
    <cofactor evidence="1">
        <name>pyridoxal 5'-phosphate</name>
        <dbReference type="ChEBI" id="CHEBI:597326"/>
    </cofactor>
</comment>
<dbReference type="Gene3D" id="3.90.1150.10">
    <property type="entry name" value="Aspartate Aminotransferase, domain 1"/>
    <property type="match status" value="1"/>
</dbReference>
<dbReference type="EMBL" id="UOGJ01000130">
    <property type="protein sequence ID" value="VAX37526.1"/>
    <property type="molecule type" value="Genomic_DNA"/>
</dbReference>
<comment type="similarity">
    <text evidence="2">Belongs to the class-V pyridoxal-phosphate-dependent aminotransferase family. Csd subfamily.</text>
</comment>
<dbReference type="NCBIfam" id="TIGR01979">
    <property type="entry name" value="sufS"/>
    <property type="match status" value="1"/>
</dbReference>
<comment type="catalytic activity">
    <reaction evidence="6">
        <text>(sulfur carrier)-H + L-cysteine = (sulfur carrier)-SH + L-alanine</text>
        <dbReference type="Rhea" id="RHEA:43892"/>
        <dbReference type="Rhea" id="RHEA-COMP:14737"/>
        <dbReference type="Rhea" id="RHEA-COMP:14739"/>
        <dbReference type="ChEBI" id="CHEBI:29917"/>
        <dbReference type="ChEBI" id="CHEBI:35235"/>
        <dbReference type="ChEBI" id="CHEBI:57972"/>
        <dbReference type="ChEBI" id="CHEBI:64428"/>
        <dbReference type="EC" id="2.8.1.7"/>
    </reaction>
</comment>
<dbReference type="InterPro" id="IPR016454">
    <property type="entry name" value="Cysteine_dSase"/>
</dbReference>
<dbReference type="InterPro" id="IPR015424">
    <property type="entry name" value="PyrdxlP-dep_Trfase"/>
</dbReference>
<dbReference type="InterPro" id="IPR015421">
    <property type="entry name" value="PyrdxlP-dep_Trfase_major"/>
</dbReference>
<dbReference type="PANTHER" id="PTHR43586:SF8">
    <property type="entry name" value="CYSTEINE DESULFURASE 1, CHLOROPLASTIC"/>
    <property type="match status" value="1"/>
</dbReference>
<organism evidence="8">
    <name type="scientific">hydrothermal vent metagenome</name>
    <dbReference type="NCBI Taxonomy" id="652676"/>
    <lineage>
        <taxon>unclassified sequences</taxon>
        <taxon>metagenomes</taxon>
        <taxon>ecological metagenomes</taxon>
    </lineage>
</organism>
<dbReference type="InterPro" id="IPR015422">
    <property type="entry name" value="PyrdxlP-dep_Trfase_small"/>
</dbReference>
<evidence type="ECO:0000256" key="4">
    <source>
        <dbReference type="ARBA" id="ARBA00022679"/>
    </source>
</evidence>
<sequence length="411" mass="45800">MQNTTLNFNVTEIRQNFPNLHIKVQGKPLIYLDNAATTLKPQCVIDAIDQHYSQETSNVHRGVHYLSEQATAKYEKSREKVKNFINASDSSEIIFTRGTTESINMVALSYGRAFLNKEDEIIISEMEHHSNIVPWQMLCEERGCILRVIPMNDDGDIIFEEFEKLLSSKTKLVSIVYTSNSLGTVNPVKKIIDSAHKHNALVLLDGAQTVSHRQVDVQALNCDFFVFSGHKLFGPTGVGVLYGKKELLDKMPPIYGGGDMIASVTFEKTTYNHLPYKFEAGTPNIAGVIGLGAAIDYINTLDWNALGEYEAELLNYGTQILKNISDLKLIGTAKHKAPVLSFFLPDVHPHDLGTLVNDDGVAIRTGHHCTQPVMKHFNIPATARASLSIYNTKKEIDILAESILRAKDIFK</sequence>
<evidence type="ECO:0000256" key="2">
    <source>
        <dbReference type="ARBA" id="ARBA00010447"/>
    </source>
</evidence>
<dbReference type="InterPro" id="IPR000192">
    <property type="entry name" value="Aminotrans_V_dom"/>
</dbReference>
<evidence type="ECO:0000256" key="1">
    <source>
        <dbReference type="ARBA" id="ARBA00001933"/>
    </source>
</evidence>
<dbReference type="GO" id="GO:0031071">
    <property type="term" value="F:cysteine desulfurase activity"/>
    <property type="evidence" value="ECO:0007669"/>
    <property type="project" value="UniProtKB-EC"/>
</dbReference>
<dbReference type="GO" id="GO:0006534">
    <property type="term" value="P:cysteine metabolic process"/>
    <property type="evidence" value="ECO:0007669"/>
    <property type="project" value="InterPro"/>
</dbReference>
<proteinExistence type="inferred from homology"/>
<keyword evidence="4 8" id="KW-0808">Transferase</keyword>
<dbReference type="CDD" id="cd06453">
    <property type="entry name" value="SufS_like"/>
    <property type="match status" value="1"/>
</dbReference>
<evidence type="ECO:0000259" key="7">
    <source>
        <dbReference type="Pfam" id="PF00266"/>
    </source>
</evidence>
<feature type="domain" description="Aminotransferase class V" evidence="7">
    <location>
        <begin position="30"/>
        <end position="399"/>
    </location>
</feature>
<evidence type="ECO:0000256" key="6">
    <source>
        <dbReference type="ARBA" id="ARBA00050776"/>
    </source>
</evidence>